<keyword evidence="3" id="KW-1185">Reference proteome</keyword>
<protein>
    <submittedName>
        <fullName evidence="2">15109_t:CDS:1</fullName>
    </submittedName>
</protein>
<comment type="caution">
    <text evidence="2">The sequence shown here is derived from an EMBL/GenBank/DDBJ whole genome shotgun (WGS) entry which is preliminary data.</text>
</comment>
<keyword evidence="1" id="KW-0175">Coiled coil</keyword>
<name>A0A9N9A1W9_FUNMO</name>
<proteinExistence type="predicted"/>
<dbReference type="Proteomes" id="UP000789375">
    <property type="component" value="Unassembled WGS sequence"/>
</dbReference>
<evidence type="ECO:0000313" key="2">
    <source>
        <dbReference type="EMBL" id="CAG8514063.1"/>
    </source>
</evidence>
<feature type="coiled-coil region" evidence="1">
    <location>
        <begin position="10"/>
        <end position="51"/>
    </location>
</feature>
<sequence length="131" mass="15482">MPVHAQTVPYKKIEQRLNKVREEYEKVEKNLEEKAKKLNDLKRGKVKEECEEEKEDLESKICVHVFDILISDGNDAELFELKNVLEEYQMENSSSFKMLLAFNEAYTLIDHNYSDERIILLHEKSITAIFT</sequence>
<organism evidence="2 3">
    <name type="scientific">Funneliformis mosseae</name>
    <name type="common">Endomycorrhizal fungus</name>
    <name type="synonym">Glomus mosseae</name>
    <dbReference type="NCBI Taxonomy" id="27381"/>
    <lineage>
        <taxon>Eukaryota</taxon>
        <taxon>Fungi</taxon>
        <taxon>Fungi incertae sedis</taxon>
        <taxon>Mucoromycota</taxon>
        <taxon>Glomeromycotina</taxon>
        <taxon>Glomeromycetes</taxon>
        <taxon>Glomerales</taxon>
        <taxon>Glomeraceae</taxon>
        <taxon>Funneliformis</taxon>
    </lineage>
</organism>
<reference evidence="2" key="1">
    <citation type="submission" date="2021-06" db="EMBL/GenBank/DDBJ databases">
        <authorList>
            <person name="Kallberg Y."/>
            <person name="Tangrot J."/>
            <person name="Rosling A."/>
        </authorList>
    </citation>
    <scope>NUCLEOTIDE SEQUENCE</scope>
    <source>
        <strain evidence="2">87-6 pot B 2015</strain>
    </source>
</reference>
<evidence type="ECO:0000313" key="3">
    <source>
        <dbReference type="Proteomes" id="UP000789375"/>
    </source>
</evidence>
<dbReference type="AlphaFoldDB" id="A0A9N9A1W9"/>
<gene>
    <name evidence="2" type="ORF">FMOSSE_LOCUS4691</name>
</gene>
<dbReference type="EMBL" id="CAJVPP010000810">
    <property type="protein sequence ID" value="CAG8514063.1"/>
    <property type="molecule type" value="Genomic_DNA"/>
</dbReference>
<accession>A0A9N9A1W9</accession>
<evidence type="ECO:0000256" key="1">
    <source>
        <dbReference type="SAM" id="Coils"/>
    </source>
</evidence>